<dbReference type="InterPro" id="IPR016032">
    <property type="entry name" value="Sig_transdc_resp-reg_C-effctor"/>
</dbReference>
<name>A0A1M7I6Y0_9ACTN</name>
<evidence type="ECO:0000256" key="3">
    <source>
        <dbReference type="ARBA" id="ARBA00023015"/>
    </source>
</evidence>
<keyword evidence="10" id="KW-1185">Reference proteome</keyword>
<dbReference type="InterPro" id="IPR041664">
    <property type="entry name" value="AAA_16"/>
</dbReference>
<dbReference type="SMART" id="SM00862">
    <property type="entry name" value="Trans_reg_C"/>
    <property type="match status" value="1"/>
</dbReference>
<dbReference type="Proteomes" id="UP000184111">
    <property type="component" value="Unassembled WGS sequence"/>
</dbReference>
<dbReference type="PRINTS" id="PR00364">
    <property type="entry name" value="DISEASERSIST"/>
</dbReference>
<dbReference type="InterPro" id="IPR001867">
    <property type="entry name" value="OmpR/PhoB-type_DNA-bd"/>
</dbReference>
<dbReference type="InterPro" id="IPR003593">
    <property type="entry name" value="AAA+_ATPase"/>
</dbReference>
<dbReference type="Gene3D" id="1.10.10.10">
    <property type="entry name" value="Winged helix-like DNA-binding domain superfamily/Winged helix DNA-binding domain"/>
    <property type="match status" value="1"/>
</dbReference>
<dbReference type="SMART" id="SM01043">
    <property type="entry name" value="BTAD"/>
    <property type="match status" value="1"/>
</dbReference>
<dbReference type="OrthoDB" id="7628974at2"/>
<dbReference type="STRING" id="310782.SAMN05216499_110164"/>
<dbReference type="PROSITE" id="PS51755">
    <property type="entry name" value="OMPR_PHOB"/>
    <property type="match status" value="1"/>
</dbReference>
<dbReference type="GO" id="GO:0006355">
    <property type="term" value="P:regulation of DNA-templated transcription"/>
    <property type="evidence" value="ECO:0007669"/>
    <property type="project" value="InterPro"/>
</dbReference>
<evidence type="ECO:0000313" key="10">
    <source>
        <dbReference type="Proteomes" id="UP000184111"/>
    </source>
</evidence>
<sequence length="1005" mass="107772">MSPWLSFQVLGPLKVSVDGKSLLLRSARQRTILAVLLLTPGRVVSVDALADAVWDGEPPATARNQIAICVSALRKTFRDEAGVDGLIETVLPGYVLHTEGHYVDVVDLYESAAAAGAAAETGDPDAAAARFEDALALWSGPVLDGMDGGALTGAVSRLTELRIDLAEEYAAVQLQQGRYRSVVANLSPVVAEHPLREHARAVLMRAYDRLGRRSEALDCFREGRRILIAELGVEPGPELQELHRKVLEGDGPAPVRTAPPTAVAARPPEAVPRQLPLPPEPFVGREAELELLERLVQPAPGQGGGLPVRIAAVYGAAGVGKSALALHWADRVAERFPDGQIYLDLQDLPGNGGPVTAEAALDRALRALGVPGAAVPAGLQDRAALYRSTLDGKRLLVVLDNAGSLDQIRPLLPGRGPARALFTSRDPLSGIAGAFAAVRVELHVMSPAESLGLLAATIGDHRVAAEPAAAQRLVDLCDHLPLALRIVATRLLSDHQGSLRRMAARMEDRRERLDVLSSGESGVRSGLWLSYRALSVQAARLYRQLSMLDVPDFPAWIGAPVLGVTPGDSEELLDRLAAAQLLETCSVHGGGTRYRFQDLMRLFAQERCLAEDSAQEREQTLDRVLSAMLTVVYAAQEQLYGKGEVAPHVPAYTAEVPGGTVSELVADPIEWFEGEREVLGSLVAQAARGDQAGRAWVLAVGSVSFFETRNHLEDWQRTAECALAGARRVGDIRGAGTMLRSLGTLAIYQRRYEEARERLESALLHLEQTDDIQGRAIVRRNLAVCARFSGDLAGAAGSCEEALVLFRQAGDSSGLSHALGLLAQIEIELGNPERGVELSNQAIEVSYEAGSLRSRTQNLYRLAEALLSAGQSAQAEGVCHDVVGLTRGQGDRLGEAHGLCVLGEAQWRLNEPHKARASLLRGLRAAEEVNDRFLQARITTNLACAEAITGGTGADAPLEWAQQEFRTLNAPVWVRRAGRLREALESHDADSPIEGLVLAELLHGC</sequence>
<dbReference type="Pfam" id="PF13191">
    <property type="entry name" value="AAA_16"/>
    <property type="match status" value="1"/>
</dbReference>
<feature type="compositionally biased region" description="Low complexity" evidence="7">
    <location>
        <begin position="252"/>
        <end position="273"/>
    </location>
</feature>
<evidence type="ECO:0000313" key="9">
    <source>
        <dbReference type="EMBL" id="SHM36445.1"/>
    </source>
</evidence>
<dbReference type="Pfam" id="PF00486">
    <property type="entry name" value="Trans_reg_C"/>
    <property type="match status" value="1"/>
</dbReference>
<dbReference type="InterPro" id="IPR019734">
    <property type="entry name" value="TPR_rpt"/>
</dbReference>
<keyword evidence="5" id="KW-0804">Transcription</keyword>
<keyword evidence="3" id="KW-0805">Transcription regulation</keyword>
<dbReference type="CDD" id="cd00383">
    <property type="entry name" value="trans_reg_C"/>
    <property type="match status" value="1"/>
</dbReference>
<evidence type="ECO:0000256" key="2">
    <source>
        <dbReference type="ARBA" id="ARBA00023012"/>
    </source>
</evidence>
<dbReference type="SUPFAM" id="SSF48452">
    <property type="entry name" value="TPR-like"/>
    <property type="match status" value="2"/>
</dbReference>
<keyword evidence="4 6" id="KW-0238">DNA-binding</keyword>
<dbReference type="GO" id="GO:0000160">
    <property type="term" value="P:phosphorelay signal transduction system"/>
    <property type="evidence" value="ECO:0007669"/>
    <property type="project" value="UniProtKB-KW"/>
</dbReference>
<feature type="domain" description="OmpR/PhoB-type" evidence="8">
    <location>
        <begin position="1"/>
        <end position="98"/>
    </location>
</feature>
<dbReference type="EMBL" id="FRBI01000010">
    <property type="protein sequence ID" value="SHM36445.1"/>
    <property type="molecule type" value="Genomic_DNA"/>
</dbReference>
<dbReference type="SUPFAM" id="SSF46894">
    <property type="entry name" value="C-terminal effector domain of the bipartite response regulators"/>
    <property type="match status" value="1"/>
</dbReference>
<evidence type="ECO:0000256" key="5">
    <source>
        <dbReference type="ARBA" id="ARBA00023163"/>
    </source>
</evidence>
<evidence type="ECO:0000256" key="1">
    <source>
        <dbReference type="ARBA" id="ARBA00005820"/>
    </source>
</evidence>
<keyword evidence="2" id="KW-0902">Two-component regulatory system</keyword>
<comment type="similarity">
    <text evidence="1">Belongs to the AfsR/DnrI/RedD regulatory family.</text>
</comment>
<dbReference type="InterPro" id="IPR036388">
    <property type="entry name" value="WH-like_DNA-bd_sf"/>
</dbReference>
<gene>
    <name evidence="9" type="ORF">SAMN05216499_110164</name>
</gene>
<reference evidence="9 10" key="1">
    <citation type="submission" date="2016-11" db="EMBL/GenBank/DDBJ databases">
        <authorList>
            <person name="Jaros S."/>
            <person name="Januszkiewicz K."/>
            <person name="Wedrychowicz H."/>
        </authorList>
    </citation>
    <scope>NUCLEOTIDE SEQUENCE [LARGE SCALE GENOMIC DNA]</scope>
    <source>
        <strain evidence="9 10">CGMCC 4.2025</strain>
    </source>
</reference>
<dbReference type="InterPro" id="IPR051677">
    <property type="entry name" value="AfsR-DnrI-RedD_regulator"/>
</dbReference>
<evidence type="ECO:0000256" key="4">
    <source>
        <dbReference type="ARBA" id="ARBA00023125"/>
    </source>
</evidence>
<dbReference type="SUPFAM" id="SSF52540">
    <property type="entry name" value="P-loop containing nucleoside triphosphate hydrolases"/>
    <property type="match status" value="1"/>
</dbReference>
<feature type="region of interest" description="Disordered" evidence="7">
    <location>
        <begin position="249"/>
        <end position="278"/>
    </location>
</feature>
<dbReference type="CDD" id="cd15831">
    <property type="entry name" value="BTAD"/>
    <property type="match status" value="1"/>
</dbReference>
<dbReference type="PANTHER" id="PTHR35807:SF1">
    <property type="entry name" value="TRANSCRIPTIONAL REGULATOR REDD"/>
    <property type="match status" value="1"/>
</dbReference>
<dbReference type="SMART" id="SM00028">
    <property type="entry name" value="TPR"/>
    <property type="match status" value="4"/>
</dbReference>
<evidence type="ECO:0000256" key="7">
    <source>
        <dbReference type="SAM" id="MobiDB-lite"/>
    </source>
</evidence>
<evidence type="ECO:0000259" key="8">
    <source>
        <dbReference type="PROSITE" id="PS51755"/>
    </source>
</evidence>
<evidence type="ECO:0000256" key="6">
    <source>
        <dbReference type="PROSITE-ProRule" id="PRU01091"/>
    </source>
</evidence>
<dbReference type="Gene3D" id="1.25.40.10">
    <property type="entry name" value="Tetratricopeptide repeat domain"/>
    <property type="match status" value="2"/>
</dbReference>
<protein>
    <submittedName>
        <fullName evidence="9">DNA-binding transcriptional activator of the SARP family</fullName>
    </submittedName>
</protein>
<dbReference type="RefSeq" id="WP_073499313.1">
    <property type="nucleotide sequence ID" value="NZ_FRBI01000010.1"/>
</dbReference>
<organism evidence="9 10">
    <name type="scientific">Actinacidiphila paucisporea</name>
    <dbReference type="NCBI Taxonomy" id="310782"/>
    <lineage>
        <taxon>Bacteria</taxon>
        <taxon>Bacillati</taxon>
        <taxon>Actinomycetota</taxon>
        <taxon>Actinomycetes</taxon>
        <taxon>Kitasatosporales</taxon>
        <taxon>Streptomycetaceae</taxon>
        <taxon>Actinacidiphila</taxon>
    </lineage>
</organism>
<dbReference type="InterPro" id="IPR011990">
    <property type="entry name" value="TPR-like_helical_dom_sf"/>
</dbReference>
<dbReference type="InterPro" id="IPR005158">
    <property type="entry name" value="BTAD"/>
</dbReference>
<dbReference type="PANTHER" id="PTHR35807">
    <property type="entry name" value="TRANSCRIPTIONAL REGULATOR REDD-RELATED"/>
    <property type="match status" value="1"/>
</dbReference>
<dbReference type="Pfam" id="PF03704">
    <property type="entry name" value="BTAD"/>
    <property type="match status" value="1"/>
</dbReference>
<dbReference type="SMART" id="SM00382">
    <property type="entry name" value="AAA"/>
    <property type="match status" value="1"/>
</dbReference>
<accession>A0A1M7I6Y0</accession>
<dbReference type="AlphaFoldDB" id="A0A1M7I6Y0"/>
<feature type="DNA-binding region" description="OmpR/PhoB-type" evidence="6">
    <location>
        <begin position="1"/>
        <end position="98"/>
    </location>
</feature>
<proteinExistence type="inferred from homology"/>
<dbReference type="InterPro" id="IPR027417">
    <property type="entry name" value="P-loop_NTPase"/>
</dbReference>
<dbReference type="GO" id="GO:0003677">
    <property type="term" value="F:DNA binding"/>
    <property type="evidence" value="ECO:0007669"/>
    <property type="project" value="UniProtKB-UniRule"/>
</dbReference>
<dbReference type="Gene3D" id="3.40.50.300">
    <property type="entry name" value="P-loop containing nucleotide triphosphate hydrolases"/>
    <property type="match status" value="1"/>
</dbReference>